<evidence type="ECO:0000313" key="1">
    <source>
        <dbReference type="EMBL" id="KAJ0175941.1"/>
    </source>
</evidence>
<gene>
    <name evidence="1" type="ORF">K1T71_008115</name>
</gene>
<proteinExistence type="predicted"/>
<organism evidence="1 2">
    <name type="scientific">Dendrolimus kikuchii</name>
    <dbReference type="NCBI Taxonomy" id="765133"/>
    <lineage>
        <taxon>Eukaryota</taxon>
        <taxon>Metazoa</taxon>
        <taxon>Ecdysozoa</taxon>
        <taxon>Arthropoda</taxon>
        <taxon>Hexapoda</taxon>
        <taxon>Insecta</taxon>
        <taxon>Pterygota</taxon>
        <taxon>Neoptera</taxon>
        <taxon>Endopterygota</taxon>
        <taxon>Lepidoptera</taxon>
        <taxon>Glossata</taxon>
        <taxon>Ditrysia</taxon>
        <taxon>Bombycoidea</taxon>
        <taxon>Lasiocampidae</taxon>
        <taxon>Dendrolimus</taxon>
    </lineage>
</organism>
<sequence>MGIIASSYKHQRFDLLSIDTAFSWKLESDFKNGMRLFVFIYSGFLRIVIVNTEIILNKVSATSSRRCHRTMRVRFTCL</sequence>
<reference evidence="1 2" key="1">
    <citation type="journal article" date="2021" name="Front. Genet.">
        <title>Chromosome-Level Genome Assembly Reveals Significant Gene Expansion in the Toll and IMD Signaling Pathways of Dendrolimus kikuchii.</title>
        <authorList>
            <person name="Zhou J."/>
            <person name="Wu P."/>
            <person name="Xiong Z."/>
            <person name="Liu N."/>
            <person name="Zhao N."/>
            <person name="Ji M."/>
            <person name="Qiu Y."/>
            <person name="Yang B."/>
        </authorList>
    </citation>
    <scope>NUCLEOTIDE SEQUENCE [LARGE SCALE GENOMIC DNA]</scope>
    <source>
        <strain evidence="1">Ann1</strain>
    </source>
</reference>
<evidence type="ECO:0000313" key="2">
    <source>
        <dbReference type="Proteomes" id="UP000824533"/>
    </source>
</evidence>
<accession>A0ACC1CWI1</accession>
<keyword evidence="2" id="KW-1185">Reference proteome</keyword>
<name>A0ACC1CWI1_9NEOP</name>
<comment type="caution">
    <text evidence="1">The sequence shown here is derived from an EMBL/GenBank/DDBJ whole genome shotgun (WGS) entry which is preliminary data.</text>
</comment>
<protein>
    <submittedName>
        <fullName evidence="1">Uncharacterized protein</fullName>
    </submittedName>
</protein>
<dbReference type="EMBL" id="CM034400">
    <property type="protein sequence ID" value="KAJ0175941.1"/>
    <property type="molecule type" value="Genomic_DNA"/>
</dbReference>
<dbReference type="Proteomes" id="UP000824533">
    <property type="component" value="Linkage Group LG14"/>
</dbReference>